<feature type="transmembrane region" description="Helical" evidence="7">
    <location>
        <begin position="209"/>
        <end position="228"/>
    </location>
</feature>
<keyword evidence="6 7" id="KW-0472">Membrane</keyword>
<keyword evidence="2 7" id="KW-1003">Cell membrane</keyword>
<dbReference type="InterPro" id="IPR001640">
    <property type="entry name" value="Lgt"/>
</dbReference>
<comment type="similarity">
    <text evidence="1 7">Belongs to the Lgt family.</text>
</comment>
<comment type="catalytic activity">
    <reaction evidence="7">
        <text>L-cysteinyl-[prolipoprotein] + a 1,2-diacyl-sn-glycero-3-phospho-(1'-sn-glycerol) = an S-1,2-diacyl-sn-glyceryl-L-cysteinyl-[prolipoprotein] + sn-glycerol 1-phosphate + H(+)</text>
        <dbReference type="Rhea" id="RHEA:56712"/>
        <dbReference type="Rhea" id="RHEA-COMP:14679"/>
        <dbReference type="Rhea" id="RHEA-COMP:14680"/>
        <dbReference type="ChEBI" id="CHEBI:15378"/>
        <dbReference type="ChEBI" id="CHEBI:29950"/>
        <dbReference type="ChEBI" id="CHEBI:57685"/>
        <dbReference type="ChEBI" id="CHEBI:64716"/>
        <dbReference type="ChEBI" id="CHEBI:140658"/>
        <dbReference type="EC" id="2.5.1.145"/>
    </reaction>
</comment>
<dbReference type="OrthoDB" id="871140at2"/>
<evidence type="ECO:0000313" key="8">
    <source>
        <dbReference type="EMBL" id="GAX06787.1"/>
    </source>
</evidence>
<name>A0A1Z5IYG0_9LACO</name>
<accession>A0A1Z5IYG0</accession>
<gene>
    <name evidence="7 8" type="primary">lgt</name>
    <name evidence="8" type="ORF">IWT25_02134</name>
</gene>
<protein>
    <recommendedName>
        <fullName evidence="7">Phosphatidylglycerol--prolipoprotein diacylglyceryl transferase</fullName>
        <ecNumber evidence="7">2.5.1.145</ecNumber>
    </recommendedName>
</protein>
<dbReference type="NCBIfam" id="TIGR00544">
    <property type="entry name" value="lgt"/>
    <property type="match status" value="1"/>
</dbReference>
<dbReference type="Pfam" id="PF01790">
    <property type="entry name" value="LGT"/>
    <property type="match status" value="1"/>
</dbReference>
<reference evidence="8 9" key="1">
    <citation type="submission" date="2015-11" db="EMBL/GenBank/DDBJ databases">
        <title>Draft genome sequences of new species of the genus Lactobacillus isolated from orchardgrass silage.</title>
        <authorList>
            <person name="Tohno M."/>
            <person name="Tanizawa Y."/>
            <person name="Arita M."/>
        </authorList>
    </citation>
    <scope>NUCLEOTIDE SEQUENCE [LARGE SCALE GENOMIC DNA]</scope>
    <source>
        <strain evidence="8 9">IWT25</strain>
    </source>
</reference>
<dbReference type="EC" id="2.5.1.145" evidence="7"/>
<feature type="transmembrane region" description="Helical" evidence="7">
    <location>
        <begin position="52"/>
        <end position="74"/>
    </location>
</feature>
<dbReference type="GO" id="GO:0008961">
    <property type="term" value="F:phosphatidylglycerol-prolipoprotein diacylglyceryl transferase activity"/>
    <property type="evidence" value="ECO:0007669"/>
    <property type="project" value="UniProtKB-UniRule"/>
</dbReference>
<comment type="caution">
    <text evidence="8">The sequence shown here is derived from an EMBL/GenBank/DDBJ whole genome shotgun (WGS) entry which is preliminary data.</text>
</comment>
<dbReference type="GO" id="GO:0005886">
    <property type="term" value="C:plasma membrane"/>
    <property type="evidence" value="ECO:0007669"/>
    <property type="project" value="UniProtKB-SubCell"/>
</dbReference>
<dbReference type="PANTHER" id="PTHR30589:SF0">
    <property type="entry name" value="PHOSPHATIDYLGLYCEROL--PROLIPOPROTEIN DIACYLGLYCERYL TRANSFERASE"/>
    <property type="match status" value="1"/>
</dbReference>
<keyword evidence="5 7" id="KW-1133">Transmembrane helix</keyword>
<evidence type="ECO:0000256" key="3">
    <source>
        <dbReference type="ARBA" id="ARBA00022679"/>
    </source>
</evidence>
<evidence type="ECO:0000256" key="1">
    <source>
        <dbReference type="ARBA" id="ARBA00007150"/>
    </source>
</evidence>
<dbReference type="RefSeq" id="WP_089121736.1">
    <property type="nucleotide sequence ID" value="NZ_BCMI01000026.1"/>
</dbReference>
<dbReference type="UniPathway" id="UPA00664"/>
<evidence type="ECO:0000313" key="9">
    <source>
        <dbReference type="Proteomes" id="UP000198414"/>
    </source>
</evidence>
<evidence type="ECO:0000256" key="2">
    <source>
        <dbReference type="ARBA" id="ARBA00022475"/>
    </source>
</evidence>
<feature type="transmembrane region" description="Helical" evidence="7">
    <location>
        <begin position="20"/>
        <end position="40"/>
    </location>
</feature>
<dbReference type="HAMAP" id="MF_01147">
    <property type="entry name" value="Lgt"/>
    <property type="match status" value="1"/>
</dbReference>
<feature type="transmembrane region" description="Helical" evidence="7">
    <location>
        <begin position="94"/>
        <end position="111"/>
    </location>
</feature>
<evidence type="ECO:0000256" key="5">
    <source>
        <dbReference type="ARBA" id="ARBA00022989"/>
    </source>
</evidence>
<evidence type="ECO:0000256" key="7">
    <source>
        <dbReference type="HAMAP-Rule" id="MF_01147"/>
    </source>
</evidence>
<feature type="binding site" evidence="7">
    <location>
        <position position="137"/>
    </location>
    <ligand>
        <name>a 1,2-diacyl-sn-glycero-3-phospho-(1'-sn-glycerol)</name>
        <dbReference type="ChEBI" id="CHEBI:64716"/>
    </ligand>
</feature>
<keyword evidence="3 7" id="KW-0808">Transferase</keyword>
<dbReference type="EMBL" id="BCMI01000026">
    <property type="protein sequence ID" value="GAX06787.1"/>
    <property type="molecule type" value="Genomic_DNA"/>
</dbReference>
<dbReference type="AlphaFoldDB" id="A0A1Z5IYG0"/>
<dbReference type="GO" id="GO:0042158">
    <property type="term" value="P:lipoprotein biosynthetic process"/>
    <property type="evidence" value="ECO:0007669"/>
    <property type="project" value="UniProtKB-UniRule"/>
</dbReference>
<keyword evidence="4 7" id="KW-0812">Transmembrane</keyword>
<comment type="pathway">
    <text evidence="7">Protein modification; lipoprotein biosynthesis (diacylglyceryl transfer).</text>
</comment>
<dbReference type="PANTHER" id="PTHR30589">
    <property type="entry name" value="PROLIPOPROTEIN DIACYLGLYCERYL TRANSFERASE"/>
    <property type="match status" value="1"/>
</dbReference>
<sequence>MRGILAALNPIAFHLGPIQVHWYGIIIASAVIIAVTLAVREGGRRNVDADDIYDMILYALPAAIIAARIYYVAFEWPYYSQHLSEIIQIWDGGIAVYGSLIGAGIVVFFFCRSRFIPVWLMLDIAAPTVIMAQGIGRWGNFMNQEAFGQITSLSFLQGLHLPHFIISQMLINGAYRQPTFLYESTWDILGFIVLMSLRHRQGLFKQGEVFLSYVIWYSFGRFFVEGMRTDSLMLFDTLRVSQLLSVALFIGAIGLVIYRRRLGSQISMYLDGNPYSKKAQQAKN</sequence>
<comment type="subcellular location">
    <subcellularLocation>
        <location evidence="7">Cell membrane</location>
        <topology evidence="7">Multi-pass membrane protein</topology>
    </subcellularLocation>
</comment>
<evidence type="ECO:0000256" key="4">
    <source>
        <dbReference type="ARBA" id="ARBA00022692"/>
    </source>
</evidence>
<organism evidence="8 9">
    <name type="scientific">Secundilactobacillus pentosiphilus</name>
    <dbReference type="NCBI Taxonomy" id="1714682"/>
    <lineage>
        <taxon>Bacteria</taxon>
        <taxon>Bacillati</taxon>
        <taxon>Bacillota</taxon>
        <taxon>Bacilli</taxon>
        <taxon>Lactobacillales</taxon>
        <taxon>Lactobacillaceae</taxon>
        <taxon>Secundilactobacillus</taxon>
    </lineage>
</organism>
<feature type="transmembrane region" description="Helical" evidence="7">
    <location>
        <begin position="240"/>
        <end position="258"/>
    </location>
</feature>
<evidence type="ECO:0000256" key="6">
    <source>
        <dbReference type="ARBA" id="ARBA00023136"/>
    </source>
</evidence>
<dbReference type="Proteomes" id="UP000198414">
    <property type="component" value="Unassembled WGS sequence"/>
</dbReference>
<proteinExistence type="inferred from homology"/>
<dbReference type="PROSITE" id="PS01311">
    <property type="entry name" value="LGT"/>
    <property type="match status" value="1"/>
</dbReference>
<comment type="function">
    <text evidence="7">Catalyzes the transfer of the diacylglyceryl group from phosphatidylglycerol to the sulfhydryl group of the N-terminal cysteine of a prolipoprotein, the first step in the formation of mature lipoproteins.</text>
</comment>